<dbReference type="PANTHER" id="PTHR23185">
    <property type="entry name" value="PROTEIN VIRILIZER HOMOLOG"/>
    <property type="match status" value="1"/>
</dbReference>
<dbReference type="PANTHER" id="PTHR23185:SF0">
    <property type="entry name" value="PROTEIN VIRILIZER HOMOLOG"/>
    <property type="match status" value="1"/>
</dbReference>
<organism evidence="1 2">
    <name type="scientific">Ranatra chinensis</name>
    <dbReference type="NCBI Taxonomy" id="642074"/>
    <lineage>
        <taxon>Eukaryota</taxon>
        <taxon>Metazoa</taxon>
        <taxon>Ecdysozoa</taxon>
        <taxon>Arthropoda</taxon>
        <taxon>Hexapoda</taxon>
        <taxon>Insecta</taxon>
        <taxon>Pterygota</taxon>
        <taxon>Neoptera</taxon>
        <taxon>Paraneoptera</taxon>
        <taxon>Hemiptera</taxon>
        <taxon>Heteroptera</taxon>
        <taxon>Panheteroptera</taxon>
        <taxon>Nepomorpha</taxon>
        <taxon>Nepidae</taxon>
        <taxon>Ranatrinae</taxon>
        <taxon>Ranatra</taxon>
    </lineage>
</organism>
<comment type="caution">
    <text evidence="1">The sequence shown here is derived from an EMBL/GenBank/DDBJ whole genome shotgun (WGS) entry which is preliminary data.</text>
</comment>
<dbReference type="InterPro" id="IPR026736">
    <property type="entry name" value="Virilizer"/>
</dbReference>
<evidence type="ECO:0000313" key="1">
    <source>
        <dbReference type="EMBL" id="KAL1128905.1"/>
    </source>
</evidence>
<keyword evidence="2" id="KW-1185">Reference proteome</keyword>
<proteinExistence type="predicted"/>
<reference evidence="1 2" key="1">
    <citation type="submission" date="2024-07" db="EMBL/GenBank/DDBJ databases">
        <title>Chromosome-level genome assembly of the water stick insect Ranatra chinensis (Heteroptera: Nepidae).</title>
        <authorList>
            <person name="Liu X."/>
        </authorList>
    </citation>
    <scope>NUCLEOTIDE SEQUENCE [LARGE SCALE GENOMIC DNA]</scope>
    <source>
        <strain evidence="1">Cailab_2021Rc</strain>
        <tissue evidence="1">Muscle</tissue>
    </source>
</reference>
<evidence type="ECO:0000313" key="2">
    <source>
        <dbReference type="Proteomes" id="UP001558652"/>
    </source>
</evidence>
<name>A0ABD0YC56_9HEMI</name>
<gene>
    <name evidence="1" type="ORF">AAG570_013439</name>
</gene>
<protein>
    <submittedName>
        <fullName evidence="1">Uncharacterized protein</fullName>
    </submittedName>
</protein>
<dbReference type="AlphaFoldDB" id="A0ABD0YC56"/>
<sequence length="892" mass="98376">MDWVLFGLDFEEGLNQVQLGLKIRHIKAGIRLVEALANCGDEITQRMIAETDAQNKLIEMYHCDYMALSIKLMILRSLDATLRYKSCVEKFLEKGKKDTLSGYQRLIEMVRGNQLARVKYAITAILQKLNLYEILTKLSATVSNTLGPKLEDPVGLDFLTMTLEELLKMYVEAPFAMSQPKRFMPVSSQFEIPVSSAYSDPYGAIFTYFRSTGILRSCVSLLTHPATSCCPSVVAPIHELIAELLESDGGMKFLATSLETNQLIRILVGNQDEGELGNPGTNPTLGMHLAYRLQALSYIDSLDDIPPGDDDPDKLEVLDALQGLFCLTLSNIGNIGKAAVVHVLSRGDNLSVLLRYFKQKSSLRRRSPARGYIVDLLTITVKHSDYVPFLQKYSQQILELLADSPELGELQKWLKPVDSPAAFSYDNVSPIVEYLKNNIENCTSLPGEMVTAVRVLRHLGIPPHESDLVSGTFLSEYRQLKYKCVVLQLFSLDGLGHLMAILQKLCNYYEQPALHSARLAGRHGLALLAFMLPAVQLVRRMLTYVIGCRNTDFKDLTGIPILLQTYALMSSIPLNAQAHTDAQRVCRDIVETLLAYTQPVSSETCTESEALNKSLWTLMVSEVLKFTTELPANFMAGLSVLSELLPLPLPLQTRSSISDEEASRAVNSRKLWSAHLHSLSPIVAETIAAMSGSTYRPLLDLLRRVCIQLADLAAPTALVVARTLVDSIADTLSPSEGPSSQQHLVRLLNFLACLVTQGSVKSAFLFLVTKNSGMKNNEKYVNAMQSLIALLKASSADSVQSQECFLSIVQSLCDAEVSLVPPPGLAVASNINVTNEMYLANALPAKDLLVTLCAAVVEHVSCSNHGLSTMLPAMRTLLLLTEHDYGFYHLKV</sequence>
<accession>A0ABD0YC56</accession>
<dbReference type="EMBL" id="JBFDAA010000009">
    <property type="protein sequence ID" value="KAL1128905.1"/>
    <property type="molecule type" value="Genomic_DNA"/>
</dbReference>
<dbReference type="Proteomes" id="UP001558652">
    <property type="component" value="Unassembled WGS sequence"/>
</dbReference>